<evidence type="ECO:0000313" key="2">
    <source>
        <dbReference type="EMBL" id="KAK7530683.1"/>
    </source>
</evidence>
<evidence type="ECO:0000256" key="1">
    <source>
        <dbReference type="SAM" id="MobiDB-lite"/>
    </source>
</evidence>
<feature type="compositionally biased region" description="Polar residues" evidence="1">
    <location>
        <begin position="262"/>
        <end position="278"/>
    </location>
</feature>
<proteinExistence type="predicted"/>
<feature type="region of interest" description="Disordered" evidence="1">
    <location>
        <begin position="160"/>
        <end position="286"/>
    </location>
</feature>
<feature type="compositionally biased region" description="Low complexity" evidence="1">
    <location>
        <begin position="202"/>
        <end position="221"/>
    </location>
</feature>
<dbReference type="GeneID" id="92036746"/>
<keyword evidence="3" id="KW-1185">Reference proteome</keyword>
<name>A0ABR1L623_9PEZI</name>
<evidence type="ECO:0000313" key="3">
    <source>
        <dbReference type="Proteomes" id="UP001360953"/>
    </source>
</evidence>
<dbReference type="Proteomes" id="UP001360953">
    <property type="component" value="Unassembled WGS sequence"/>
</dbReference>
<dbReference type="EMBL" id="JBBPEH010000013">
    <property type="protein sequence ID" value="KAK7530683.1"/>
    <property type="molecule type" value="Genomic_DNA"/>
</dbReference>
<accession>A0ABR1L623</accession>
<organism evidence="2 3">
    <name type="scientific">Phyllosticta citribraziliensis</name>
    <dbReference type="NCBI Taxonomy" id="989973"/>
    <lineage>
        <taxon>Eukaryota</taxon>
        <taxon>Fungi</taxon>
        <taxon>Dikarya</taxon>
        <taxon>Ascomycota</taxon>
        <taxon>Pezizomycotina</taxon>
        <taxon>Dothideomycetes</taxon>
        <taxon>Dothideomycetes incertae sedis</taxon>
        <taxon>Botryosphaeriales</taxon>
        <taxon>Phyllostictaceae</taxon>
        <taxon>Phyllosticta</taxon>
    </lineage>
</organism>
<reference evidence="2 3" key="1">
    <citation type="submission" date="2024-04" db="EMBL/GenBank/DDBJ databases">
        <title>Phyllosticta paracitricarpa is synonymous to the EU quarantine fungus P. citricarpa based on phylogenomic analyses.</title>
        <authorList>
            <consortium name="Lawrence Berkeley National Laboratory"/>
            <person name="Van ingen-buijs V.A."/>
            <person name="Van westerhoven A.C."/>
            <person name="Haridas S."/>
            <person name="Skiadas P."/>
            <person name="Martin F."/>
            <person name="Groenewald J.Z."/>
            <person name="Crous P.W."/>
            <person name="Seidl M.F."/>
        </authorList>
    </citation>
    <scope>NUCLEOTIDE SEQUENCE [LARGE SCALE GENOMIC DNA]</scope>
    <source>
        <strain evidence="2 3">CPC 17464</strain>
    </source>
</reference>
<gene>
    <name evidence="2" type="ORF">J3D65DRAFT_687183</name>
</gene>
<sequence length="286" mass="30244">MPVAVVCVCCSARRACRKFYCPALLPCCPAARLPCCPAALLPCCPPALLPSPRCLPCQCLSSAPPACSHSSLGCPGLATALSHRLAAASGRQHAVTHSLTSLPLCQDSGGQRIALDCCLGLTLSSCTHVAPASCRNNDELPPLWLGSWIAQGEASAWNALDCPPARQPQGRPPQHDTRNTPLGGAKRKRAEASSLGEHEAALPRARFLRPSSRSPPGSLQLTLQRRNPHIESAARSPAAALARRETRPKSNRDANEGKILTRPTNPTFLPSTPAQSGLLSPAHRDR</sequence>
<comment type="caution">
    <text evidence="2">The sequence shown here is derived from an EMBL/GenBank/DDBJ whole genome shotgun (WGS) entry which is preliminary data.</text>
</comment>
<dbReference type="RefSeq" id="XP_066650756.1">
    <property type="nucleotide sequence ID" value="XM_066803840.1"/>
</dbReference>
<protein>
    <submittedName>
        <fullName evidence="2">Uncharacterized protein</fullName>
    </submittedName>
</protein>
<feature type="compositionally biased region" description="Basic and acidic residues" evidence="1">
    <location>
        <begin position="242"/>
        <end position="256"/>
    </location>
</feature>